<dbReference type="InterPro" id="IPR036236">
    <property type="entry name" value="Znf_C2H2_sf"/>
</dbReference>
<dbReference type="PROSITE" id="PS00028">
    <property type="entry name" value="ZINC_FINGER_C2H2_1"/>
    <property type="match status" value="3"/>
</dbReference>
<dbReference type="CDD" id="cd18315">
    <property type="entry name" value="BTB_POZ_BAB-like"/>
    <property type="match status" value="1"/>
</dbReference>
<dbReference type="PROSITE" id="PS50097">
    <property type="entry name" value="BTB"/>
    <property type="match status" value="1"/>
</dbReference>
<feature type="domain" description="BTB" evidence="9">
    <location>
        <begin position="33"/>
        <end position="110"/>
    </location>
</feature>
<feature type="region of interest" description="Disordered" evidence="8">
    <location>
        <begin position="552"/>
        <end position="578"/>
    </location>
</feature>
<dbReference type="SMART" id="SM00355">
    <property type="entry name" value="ZnF_C2H2"/>
    <property type="match status" value="3"/>
</dbReference>
<dbReference type="PROSITE" id="PS50157">
    <property type="entry name" value="ZINC_FINGER_C2H2_2"/>
    <property type="match status" value="3"/>
</dbReference>
<feature type="region of interest" description="Disordered" evidence="8">
    <location>
        <begin position="362"/>
        <end position="391"/>
    </location>
</feature>
<dbReference type="KEGG" id="hazt:108675591"/>
<keyword evidence="3" id="KW-0677">Repeat</keyword>
<evidence type="ECO:0000256" key="8">
    <source>
        <dbReference type="SAM" id="MobiDB-lite"/>
    </source>
</evidence>
<dbReference type="Pfam" id="PF00651">
    <property type="entry name" value="BTB"/>
    <property type="match status" value="1"/>
</dbReference>
<dbReference type="AlphaFoldDB" id="A0A979FXM1"/>
<dbReference type="SUPFAM" id="SSF57667">
    <property type="entry name" value="beta-beta-alpha zinc fingers"/>
    <property type="match status" value="2"/>
</dbReference>
<feature type="domain" description="C2H2-type" evidence="10">
    <location>
        <begin position="510"/>
        <end position="537"/>
    </location>
</feature>
<dbReference type="Proteomes" id="UP000694843">
    <property type="component" value="Unplaced"/>
</dbReference>
<dbReference type="PANTHER" id="PTHR24376:SF250">
    <property type="entry name" value="ZINC FINGER PROTEIN 770"/>
    <property type="match status" value="1"/>
</dbReference>
<feature type="domain" description="C2H2-type" evidence="10">
    <location>
        <begin position="482"/>
        <end position="509"/>
    </location>
</feature>
<feature type="region of interest" description="Disordered" evidence="8">
    <location>
        <begin position="134"/>
        <end position="185"/>
    </location>
</feature>
<feature type="region of interest" description="Disordered" evidence="8">
    <location>
        <begin position="311"/>
        <end position="349"/>
    </location>
</feature>
<feature type="compositionally biased region" description="Polar residues" evidence="8">
    <location>
        <begin position="362"/>
        <end position="371"/>
    </location>
</feature>
<keyword evidence="5" id="KW-0862">Zinc</keyword>
<dbReference type="Gene3D" id="3.30.160.60">
    <property type="entry name" value="Classic Zinc Finger"/>
    <property type="match status" value="3"/>
</dbReference>
<evidence type="ECO:0000313" key="12">
    <source>
        <dbReference type="RefSeq" id="XP_047740995.1"/>
    </source>
</evidence>
<dbReference type="GO" id="GO:0000978">
    <property type="term" value="F:RNA polymerase II cis-regulatory region sequence-specific DNA binding"/>
    <property type="evidence" value="ECO:0007669"/>
    <property type="project" value="TreeGrafter"/>
</dbReference>
<dbReference type="GO" id="GO:0005634">
    <property type="term" value="C:nucleus"/>
    <property type="evidence" value="ECO:0007669"/>
    <property type="project" value="UniProtKB-SubCell"/>
</dbReference>
<evidence type="ECO:0000256" key="2">
    <source>
        <dbReference type="ARBA" id="ARBA00022723"/>
    </source>
</evidence>
<evidence type="ECO:0000256" key="1">
    <source>
        <dbReference type="ARBA" id="ARBA00004123"/>
    </source>
</evidence>
<dbReference type="FunFam" id="3.30.160.60:FF:000624">
    <property type="entry name" value="zinc finger protein 697"/>
    <property type="match status" value="1"/>
</dbReference>
<dbReference type="OrthoDB" id="10261408at2759"/>
<dbReference type="GeneID" id="108675591"/>
<dbReference type="SUPFAM" id="SSF54695">
    <property type="entry name" value="POZ domain"/>
    <property type="match status" value="1"/>
</dbReference>
<dbReference type="FunFam" id="3.30.160.60:FF:002343">
    <property type="entry name" value="Zinc finger protein 33A"/>
    <property type="match status" value="1"/>
</dbReference>
<dbReference type="PANTHER" id="PTHR24376">
    <property type="entry name" value="ZINC FINGER PROTEIN"/>
    <property type="match status" value="1"/>
</dbReference>
<accession>A0A979FXM1</accession>
<name>A0A979FXM1_HYAAZ</name>
<feature type="compositionally biased region" description="Low complexity" evidence="8">
    <location>
        <begin position="161"/>
        <end position="177"/>
    </location>
</feature>
<evidence type="ECO:0000256" key="7">
    <source>
        <dbReference type="PROSITE-ProRule" id="PRU00042"/>
    </source>
</evidence>
<dbReference type="RefSeq" id="XP_047740995.1">
    <property type="nucleotide sequence ID" value="XM_047885039.1"/>
</dbReference>
<keyword evidence="4 7" id="KW-0863">Zinc-finger</keyword>
<evidence type="ECO:0000256" key="4">
    <source>
        <dbReference type="ARBA" id="ARBA00022771"/>
    </source>
</evidence>
<evidence type="ECO:0000259" key="10">
    <source>
        <dbReference type="PROSITE" id="PS50157"/>
    </source>
</evidence>
<evidence type="ECO:0000256" key="3">
    <source>
        <dbReference type="ARBA" id="ARBA00022737"/>
    </source>
</evidence>
<reference evidence="12" key="1">
    <citation type="submission" date="2025-08" db="UniProtKB">
        <authorList>
            <consortium name="RefSeq"/>
        </authorList>
    </citation>
    <scope>IDENTIFICATION</scope>
    <source>
        <tissue evidence="12">Whole organism</tissue>
    </source>
</reference>
<dbReference type="Pfam" id="PF00096">
    <property type="entry name" value="zf-C2H2"/>
    <property type="match status" value="3"/>
</dbReference>
<gene>
    <name evidence="12" type="primary">LOC108675591</name>
</gene>
<organism evidence="11 12">
    <name type="scientific">Hyalella azteca</name>
    <name type="common">Amphipod</name>
    <dbReference type="NCBI Taxonomy" id="294128"/>
    <lineage>
        <taxon>Eukaryota</taxon>
        <taxon>Metazoa</taxon>
        <taxon>Ecdysozoa</taxon>
        <taxon>Arthropoda</taxon>
        <taxon>Crustacea</taxon>
        <taxon>Multicrustacea</taxon>
        <taxon>Malacostraca</taxon>
        <taxon>Eumalacostraca</taxon>
        <taxon>Peracarida</taxon>
        <taxon>Amphipoda</taxon>
        <taxon>Senticaudata</taxon>
        <taxon>Talitrida</taxon>
        <taxon>Talitroidea</taxon>
        <taxon>Hyalellidae</taxon>
        <taxon>Hyalella</taxon>
    </lineage>
</organism>
<keyword evidence="11" id="KW-1185">Reference proteome</keyword>
<keyword evidence="2" id="KW-0479">Metal-binding</keyword>
<dbReference type="GO" id="GO:0008270">
    <property type="term" value="F:zinc ion binding"/>
    <property type="evidence" value="ECO:0007669"/>
    <property type="project" value="UniProtKB-KW"/>
</dbReference>
<feature type="compositionally biased region" description="Low complexity" evidence="8">
    <location>
        <begin position="372"/>
        <end position="391"/>
    </location>
</feature>
<proteinExistence type="predicted"/>
<dbReference type="Gene3D" id="3.30.710.10">
    <property type="entry name" value="Potassium Channel Kv1.1, Chain A"/>
    <property type="match status" value="1"/>
</dbReference>
<feature type="domain" description="C2H2-type" evidence="10">
    <location>
        <begin position="454"/>
        <end position="481"/>
    </location>
</feature>
<dbReference type="InterPro" id="IPR011333">
    <property type="entry name" value="SKP1/BTB/POZ_sf"/>
</dbReference>
<dbReference type="SMART" id="SM00225">
    <property type="entry name" value="BTB"/>
    <property type="match status" value="1"/>
</dbReference>
<keyword evidence="6" id="KW-0539">Nucleus</keyword>
<dbReference type="InterPro" id="IPR013087">
    <property type="entry name" value="Znf_C2H2_type"/>
</dbReference>
<evidence type="ECO:0000256" key="6">
    <source>
        <dbReference type="ARBA" id="ARBA00023242"/>
    </source>
</evidence>
<evidence type="ECO:0000256" key="5">
    <source>
        <dbReference type="ARBA" id="ARBA00022833"/>
    </source>
</evidence>
<dbReference type="InterPro" id="IPR000210">
    <property type="entry name" value="BTB/POZ_dom"/>
</dbReference>
<protein>
    <submittedName>
        <fullName evidence="12">Zinc finger and BTB domain-containing protein 24</fullName>
    </submittedName>
</protein>
<sequence>MVMADPQLHLRWHSHSSTFTAMLSELHDRAAFSDLTIICDDGQVNAHKAVLSLCSPYLSKLLSDITASSTSTTTGTNSLHSTTLILPEIPVRDITYLVSFIYCGQVDVPQTHISSFLNTGKHLHVLGLEQGDRLVESPEPSEGAGSWCDGDGGASEDDTVTSSSLPLSRSSTPQSGGPQPPNAPLAADAHMQQIHEDQQAALQQQFSGHDTQLFTKESLKVPQKSMQDSQKVLSQQQLQLSQQQLLRKQLHTSQAQLFAQQETSQLTSIGHKEATERRLGDVNANVTSVKGRDSADQRSLTAATCLRLKQEAADEEQRDAMLTPQISIKEERMCEREDDEETQQEHQQTHLLDLKHSLFSSVTNNGNNSDASNSFSAQHNSSSPNAACSSSNSSCSSTTDSAAVAAAALASIAGSDSGYSNNDVAPASLGSIIGRDGRIDLNFYLQQAIQYASMPCPLCKKEFKSQSGLRDHIRLHTGERPFICDFCHMNFARASHLKRHRRMHTGEKPFDCRVCGKDFSRGDKLKDHLKRHEADEKLNKIRKQLLNPEDCASSGEVGLQEGDQTKQSPGGELPTNEDYSKQFISNGDLACANMAASTAGMVLKLASTAVAAGSGAVDDSLNQLGERVANLTARANPQAVTPDSVMSAKTSVSAAAVVQQRHLQQQQQQQRLLQQQQQTYLHQQISRRPASSVNLSLQPSKKRKIASTSSSALSSLPLMTSSSSSPLFTSSSFSDLVNVASAISNGTNSSSAALLSLMTSNANSTNVFSSSTSLSNMDSTNSDAASTSSSVIPQMLAMANIGECVLKPIN</sequence>
<comment type="subcellular location">
    <subcellularLocation>
        <location evidence="1">Nucleus</location>
    </subcellularLocation>
</comment>
<dbReference type="OMA" id="CEREDDE"/>
<evidence type="ECO:0000259" key="9">
    <source>
        <dbReference type="PROSITE" id="PS50097"/>
    </source>
</evidence>
<dbReference type="GO" id="GO:0001228">
    <property type="term" value="F:DNA-binding transcription activator activity, RNA polymerase II-specific"/>
    <property type="evidence" value="ECO:0007669"/>
    <property type="project" value="TreeGrafter"/>
</dbReference>
<evidence type="ECO:0000313" key="11">
    <source>
        <dbReference type="Proteomes" id="UP000694843"/>
    </source>
</evidence>